<name>A0A108EN83_9BURK</name>
<dbReference type="InterPro" id="IPR036514">
    <property type="entry name" value="SGNH_hydro_sf"/>
</dbReference>
<accession>A0A108EN83</accession>
<dbReference type="InterPro" id="IPR012334">
    <property type="entry name" value="Pectin_lyas_fold"/>
</dbReference>
<reference evidence="2 3" key="1">
    <citation type="submission" date="2015-11" db="EMBL/GenBank/DDBJ databases">
        <title>Expanding the genomic diversity of Burkholderia species for the development of highly accurate diagnostics.</title>
        <authorList>
            <person name="Sahl J."/>
            <person name="Keim P."/>
            <person name="Wagner D."/>
        </authorList>
    </citation>
    <scope>NUCLEOTIDE SEQUENCE [LARGE SCALE GENOMIC DNA]</scope>
    <source>
        <strain evidence="2 3">MSMB793WGS</strain>
    </source>
</reference>
<dbReference type="InterPro" id="IPR005604">
    <property type="entry name" value="Phage_T7_tail_fibre-like_N"/>
</dbReference>
<dbReference type="SUPFAM" id="SSF52266">
    <property type="entry name" value="SGNH hydrolase"/>
    <property type="match status" value="1"/>
</dbReference>
<protein>
    <recommendedName>
        <fullName evidence="1">Bacteriophage T7 tail fibre protein-like N-terminal domain-containing protein</fullName>
    </recommendedName>
</protein>
<evidence type="ECO:0000313" key="3">
    <source>
        <dbReference type="Proteomes" id="UP000068016"/>
    </source>
</evidence>
<comment type="caution">
    <text evidence="2">The sequence shown here is derived from an EMBL/GenBank/DDBJ whole genome shotgun (WGS) entry which is preliminary data.</text>
</comment>
<sequence length="813" mass="87044">MPYAFPFQYLDKTHIEVRVDDVPTSSFTWINSSAISLSAPVGSTVEIRRNTPKTPAEVTYQDASTLTESDLNLGTLQLLYCMQEAIDEASTKMGYVYPGMFNALGNRIVNLGDPAAATDAATKRYVDSTSASNSVADRAYADAGDASSRAFATAADVVAVDTAKRYAEQIMAGSGSGTGLFIQDGTGAVPRTFQDKARESKKAADFGAVGDGSTIDDLAFSKFEAKFKNTVVDLEGKVYAVSVIPTQNTYRNGGFKVGGKVRWTHEPASFFGRSGSAQYYGGQLKRLLAALSDPFTQLLGIAYIGDSITWGSGSTGMEATEPRNGTLGDPRDSAATGSYVNNMKRWYAEQLGSSWAVTTTHQDWPYATVGAGNGQCITTHSRDLTLGLVDDGGFTYGGTGVMSTADSPASDAGRQRRWSIPQNKDAWFEFKLTGEEFYVVHDGTGESGSYRVLLNGTDIGGDNMQGAAVYYNRRIKYSFPFVRNATVRVYMSNTGAATVTNYMGGILITKKIRIKNQGINGADTRSYLTYNFPTTNTTQPPYKKAESEFGATITVTGNSNKSVASRPTLTGEQIQLDTYTDGAYTVVCPIPAGADRLGIAYSQIGTGGTVDVFNGGALIDSFSTQGQPSYQQQHIVTVPAGTAALTLKNRVAENPASLYLEGLAAFNYTASTAYPTNNGFGKGVALETSDSFAFFQLGTNDRIKSLNGSWNTVQQLKTNLKKMLSLLPIGCDAILMSANAALNDGLPTYYLGMRDVRAAIRDVAASVGKDHIDNTEPFVGTPVMAFTGDGLHPNELGYRIMSSNQQDAILHAR</sequence>
<feature type="domain" description="Bacteriophage T7 tail fibre protein-like N-terminal" evidence="1">
    <location>
        <begin position="3"/>
        <end position="102"/>
    </location>
</feature>
<dbReference type="CDD" id="cd00229">
    <property type="entry name" value="SGNH_hydrolase"/>
    <property type="match status" value="1"/>
</dbReference>
<dbReference type="Gene3D" id="2.160.20.10">
    <property type="entry name" value="Single-stranded right-handed beta-helix, Pectin lyase-like"/>
    <property type="match status" value="1"/>
</dbReference>
<dbReference type="EMBL" id="LPLZ01000048">
    <property type="protein sequence ID" value="KWN14381.1"/>
    <property type="molecule type" value="Genomic_DNA"/>
</dbReference>
<dbReference type="Pfam" id="PF03906">
    <property type="entry name" value="Phage_T7_tail"/>
    <property type="match status" value="1"/>
</dbReference>
<gene>
    <name evidence="2" type="ORF">WT83_18210</name>
</gene>
<evidence type="ECO:0000259" key="1">
    <source>
        <dbReference type="Pfam" id="PF03906"/>
    </source>
</evidence>
<evidence type="ECO:0000313" key="2">
    <source>
        <dbReference type="EMBL" id="KWN14381.1"/>
    </source>
</evidence>
<dbReference type="GO" id="GO:0016788">
    <property type="term" value="F:hydrolase activity, acting on ester bonds"/>
    <property type="evidence" value="ECO:0007669"/>
    <property type="project" value="UniProtKB-ARBA"/>
</dbReference>
<organism evidence="2 3">
    <name type="scientific">Burkholderia territorii</name>
    <dbReference type="NCBI Taxonomy" id="1503055"/>
    <lineage>
        <taxon>Bacteria</taxon>
        <taxon>Pseudomonadati</taxon>
        <taxon>Pseudomonadota</taxon>
        <taxon>Betaproteobacteria</taxon>
        <taxon>Burkholderiales</taxon>
        <taxon>Burkholderiaceae</taxon>
        <taxon>Burkholderia</taxon>
        <taxon>Burkholderia cepacia complex</taxon>
    </lineage>
</organism>
<dbReference type="AlphaFoldDB" id="A0A108EN83"/>
<dbReference type="Proteomes" id="UP000068016">
    <property type="component" value="Unassembled WGS sequence"/>
</dbReference>
<dbReference type="Gene3D" id="3.40.50.1110">
    <property type="entry name" value="SGNH hydrolase"/>
    <property type="match status" value="1"/>
</dbReference>
<proteinExistence type="predicted"/>